<feature type="region of interest" description="Disordered" evidence="1">
    <location>
        <begin position="796"/>
        <end position="863"/>
    </location>
</feature>
<accession>A0A8H5CPQ6</accession>
<dbReference type="Proteomes" id="UP000559027">
    <property type="component" value="Unassembled WGS sequence"/>
</dbReference>
<evidence type="ECO:0000313" key="3">
    <source>
        <dbReference type="Proteomes" id="UP000559027"/>
    </source>
</evidence>
<evidence type="ECO:0000313" key="2">
    <source>
        <dbReference type="EMBL" id="KAF5344437.1"/>
    </source>
</evidence>
<organism evidence="2 3">
    <name type="scientific">Leucocoprinus leucothites</name>
    <dbReference type="NCBI Taxonomy" id="201217"/>
    <lineage>
        <taxon>Eukaryota</taxon>
        <taxon>Fungi</taxon>
        <taxon>Dikarya</taxon>
        <taxon>Basidiomycota</taxon>
        <taxon>Agaricomycotina</taxon>
        <taxon>Agaricomycetes</taxon>
        <taxon>Agaricomycetidae</taxon>
        <taxon>Agaricales</taxon>
        <taxon>Agaricineae</taxon>
        <taxon>Agaricaceae</taxon>
        <taxon>Leucocoprinus</taxon>
    </lineage>
</organism>
<feature type="region of interest" description="Disordered" evidence="1">
    <location>
        <begin position="655"/>
        <end position="674"/>
    </location>
</feature>
<dbReference type="AlphaFoldDB" id="A0A8H5CPQ6"/>
<gene>
    <name evidence="2" type="ORF">D9756_011278</name>
</gene>
<evidence type="ECO:0000256" key="1">
    <source>
        <dbReference type="SAM" id="MobiDB-lite"/>
    </source>
</evidence>
<reference evidence="2 3" key="1">
    <citation type="journal article" date="2020" name="ISME J.">
        <title>Uncovering the hidden diversity of litter-decomposition mechanisms in mushroom-forming fungi.</title>
        <authorList>
            <person name="Floudas D."/>
            <person name="Bentzer J."/>
            <person name="Ahren D."/>
            <person name="Johansson T."/>
            <person name="Persson P."/>
            <person name="Tunlid A."/>
        </authorList>
    </citation>
    <scope>NUCLEOTIDE SEQUENCE [LARGE SCALE GENOMIC DNA]</scope>
    <source>
        <strain evidence="2 3">CBS 146.42</strain>
    </source>
</reference>
<sequence>MANLYSNFDKVSHDLGEFIRRAKEMHNVERTSDYITFALTGEYEVDGRPKQAVINVTDNRVDHNQLLDISRDYDSAIGVADKILVDAPITVWAVPHPTFALKSSIHLTRSIVHRNVSHKVPYHQIPNFEFGYFGNRHQLYVFFPGLWSPDLAGRERPYQVSERNRSLWYSSGLRPAIELLLGDGVAHDWPASLETEKARAQKTTGGAPSWTQKIIAREFVYPLADTIRQEIQTEPFLDEADTQWAKTFFILHTIRGVKHGYNHTANPVSARYFLNDFIRDCKLVPNAHEDRVGEWWIDVGIEITSEIGACLQWSTGAHRHVVQQFLFISDEDADRITSLNSSKYSRDLSSHLAAVSGFRIEPGAQAEGPFQAAYIQAYTTDKAVVYNVEGSHHAKFLTTSEALSQNHPSKTVDGLYDIYSAAKGPNSSNARLEVRVPWRYATQVLMEFETAVIRQCLYAFSSETWWDFRIIRIVAISQTLHLQATGPSQLRFLPESLLLTAACVWLLNGLHARPEDGPASRDLMDAALPIIEASDAIDLHLAYRATIHPDNHKRIAYIPFGCVFFRRMIVGDVPRLRLSGPILPAKSFKFWFKGLDKDQVQAKYQNAGFVDRNIVALTRFTTNKQRPVPYINMTGAAEPDLFNLAEQGVALAPPTFDDASDVEDRPSTPDAEPQGIDAQISQLWRQFVVDVTSKSPNPRGSANSSYLKLDENERRVYYKVAREDEWKTSFRWLFPPPGHQSSTAVQNYRQSLYYQTWMRMLEENAQQPEVIETIRRQFWERIRTWSWIPKAESDKMWPTSAAKPAKNAFQRWPQDSKRPPAPHILLHEKAVPHFGSDGDQDDMDEVRGAAGPGLHAQEEEDSD</sequence>
<keyword evidence="3" id="KW-1185">Reference proteome</keyword>
<protein>
    <submittedName>
        <fullName evidence="2">Uncharacterized protein</fullName>
    </submittedName>
</protein>
<dbReference type="OrthoDB" id="3261690at2759"/>
<proteinExistence type="predicted"/>
<comment type="caution">
    <text evidence="2">The sequence shown here is derived from an EMBL/GenBank/DDBJ whole genome shotgun (WGS) entry which is preliminary data.</text>
</comment>
<name>A0A8H5CPQ6_9AGAR</name>
<dbReference type="EMBL" id="JAACJO010000064">
    <property type="protein sequence ID" value="KAF5344437.1"/>
    <property type="molecule type" value="Genomic_DNA"/>
</dbReference>